<feature type="compositionally biased region" description="Low complexity" evidence="7">
    <location>
        <begin position="41"/>
        <end position="51"/>
    </location>
</feature>
<dbReference type="InterPro" id="IPR057444">
    <property type="entry name" value="Znf-CCCH_AtC3H23-like"/>
</dbReference>
<dbReference type="InterPro" id="IPR045234">
    <property type="entry name" value="Unkempt-like"/>
</dbReference>
<dbReference type="GO" id="GO:0003677">
    <property type="term" value="F:DNA binding"/>
    <property type="evidence" value="ECO:0007669"/>
    <property type="project" value="UniProtKB-KW"/>
</dbReference>
<feature type="domain" description="C3H1-type" evidence="8">
    <location>
        <begin position="166"/>
        <end position="199"/>
    </location>
</feature>
<dbReference type="EnsemblPlants" id="LPERR05G22380.1">
    <property type="protein sequence ID" value="LPERR05G22380.1"/>
    <property type="gene ID" value="LPERR05G22380"/>
</dbReference>
<dbReference type="Proteomes" id="UP000032180">
    <property type="component" value="Chromosome 5"/>
</dbReference>
<protein>
    <recommendedName>
        <fullName evidence="8">C3H1-type domain-containing protein</fullName>
    </recommendedName>
</protein>
<evidence type="ECO:0000313" key="10">
    <source>
        <dbReference type="Proteomes" id="UP000032180"/>
    </source>
</evidence>
<dbReference type="eggNOG" id="KOG1595">
    <property type="taxonomic scope" value="Eukaryota"/>
</dbReference>
<organism evidence="9 10">
    <name type="scientific">Leersia perrieri</name>
    <dbReference type="NCBI Taxonomy" id="77586"/>
    <lineage>
        <taxon>Eukaryota</taxon>
        <taxon>Viridiplantae</taxon>
        <taxon>Streptophyta</taxon>
        <taxon>Embryophyta</taxon>
        <taxon>Tracheophyta</taxon>
        <taxon>Spermatophyta</taxon>
        <taxon>Magnoliopsida</taxon>
        <taxon>Liliopsida</taxon>
        <taxon>Poales</taxon>
        <taxon>Poaceae</taxon>
        <taxon>BOP clade</taxon>
        <taxon>Oryzoideae</taxon>
        <taxon>Oryzeae</taxon>
        <taxon>Oryzinae</taxon>
        <taxon>Leersia</taxon>
    </lineage>
</organism>
<sequence>MAAPNPYFSRRQHTTPGTSAHPVRVRPHPREIRLPLLARGASTTPASASSSGERRWCGLPLASSPMAAPTSSSSRSPYDYYAPATSARQEQLAAAKAAADIELWAHQVPISGFYQSGKPKFTLDDNFMMYYFKASECHCSRRHPWTTCPYAHPGETMVRRDPLRFDYAAMPCRNFRRTGAGDAGTCPRGLWCPFAHGEFETLLHPARYRTQMCRHGVFCTRPICFFAHDYREMRIVRDGAATTLSPWMPQPDVVRLLWFGRQYEQIAFRDRDVVPREYNRRGAWKW</sequence>
<dbReference type="InterPro" id="IPR000571">
    <property type="entry name" value="Znf_CCCH"/>
</dbReference>
<name>A0A0D9WK22_9ORYZ</name>
<keyword evidence="10" id="KW-1185">Reference proteome</keyword>
<dbReference type="Gramene" id="LPERR05G22380.1">
    <property type="protein sequence ID" value="LPERR05G22380.1"/>
    <property type="gene ID" value="LPERR05G22380"/>
</dbReference>
<evidence type="ECO:0000256" key="4">
    <source>
        <dbReference type="ARBA" id="ARBA00022833"/>
    </source>
</evidence>
<evidence type="ECO:0000256" key="2">
    <source>
        <dbReference type="ARBA" id="ARBA00022737"/>
    </source>
</evidence>
<feature type="region of interest" description="Disordered" evidence="7">
    <location>
        <begin position="1"/>
        <end position="54"/>
    </location>
</feature>
<dbReference type="SMART" id="SM00356">
    <property type="entry name" value="ZnF_C3H1"/>
    <property type="match status" value="2"/>
</dbReference>
<evidence type="ECO:0000256" key="6">
    <source>
        <dbReference type="PROSITE-ProRule" id="PRU00723"/>
    </source>
</evidence>
<keyword evidence="3 6" id="KW-0863">Zinc-finger</keyword>
<evidence type="ECO:0000313" key="9">
    <source>
        <dbReference type="EnsemblPlants" id="LPERR05G22380.1"/>
    </source>
</evidence>
<feature type="zinc finger region" description="C3H1-type" evidence="6">
    <location>
        <begin position="166"/>
        <end position="199"/>
    </location>
</feature>
<dbReference type="AlphaFoldDB" id="A0A0D9WK22"/>
<keyword evidence="2" id="KW-0677">Repeat</keyword>
<evidence type="ECO:0000259" key="8">
    <source>
        <dbReference type="PROSITE" id="PS50103"/>
    </source>
</evidence>
<dbReference type="HOGENOM" id="CLU_974401_0_0_1"/>
<accession>A0A0D9WK22</accession>
<evidence type="ECO:0000256" key="7">
    <source>
        <dbReference type="SAM" id="MobiDB-lite"/>
    </source>
</evidence>
<dbReference type="Gene3D" id="3.30.1370.210">
    <property type="match status" value="1"/>
</dbReference>
<reference evidence="9" key="3">
    <citation type="submission" date="2015-04" db="UniProtKB">
        <authorList>
            <consortium name="EnsemblPlants"/>
        </authorList>
    </citation>
    <scope>IDENTIFICATION</scope>
</reference>
<evidence type="ECO:0000256" key="3">
    <source>
        <dbReference type="ARBA" id="ARBA00022771"/>
    </source>
</evidence>
<dbReference type="PANTHER" id="PTHR14493">
    <property type="entry name" value="UNKEMPT FAMILY MEMBER"/>
    <property type="match status" value="1"/>
</dbReference>
<dbReference type="GO" id="GO:0008270">
    <property type="term" value="F:zinc ion binding"/>
    <property type="evidence" value="ECO:0007669"/>
    <property type="project" value="UniProtKB-KW"/>
</dbReference>
<proteinExistence type="predicted"/>
<evidence type="ECO:0000256" key="5">
    <source>
        <dbReference type="ARBA" id="ARBA00023125"/>
    </source>
</evidence>
<dbReference type="PROSITE" id="PS50103">
    <property type="entry name" value="ZF_C3H1"/>
    <property type="match status" value="1"/>
</dbReference>
<dbReference type="PANTHER" id="PTHR14493:SF44">
    <property type="entry name" value="ZINC FINGER CCCH DOMAIN-CONTAINING PROTEIN 10"/>
    <property type="match status" value="1"/>
</dbReference>
<keyword evidence="5" id="KW-0238">DNA-binding</keyword>
<keyword evidence="4 6" id="KW-0862">Zinc</keyword>
<keyword evidence="1 6" id="KW-0479">Metal-binding</keyword>
<reference evidence="9 10" key="1">
    <citation type="submission" date="2012-08" db="EMBL/GenBank/DDBJ databases">
        <title>Oryza genome evolution.</title>
        <authorList>
            <person name="Wing R.A."/>
        </authorList>
    </citation>
    <scope>NUCLEOTIDE SEQUENCE</scope>
</reference>
<reference evidence="10" key="2">
    <citation type="submission" date="2013-12" db="EMBL/GenBank/DDBJ databases">
        <authorList>
            <person name="Yu Y."/>
            <person name="Lee S."/>
            <person name="de Baynast K."/>
            <person name="Wissotski M."/>
            <person name="Liu L."/>
            <person name="Talag J."/>
            <person name="Goicoechea J."/>
            <person name="Angelova A."/>
            <person name="Jetty R."/>
            <person name="Kudrna D."/>
            <person name="Golser W."/>
            <person name="Rivera L."/>
            <person name="Zhang J."/>
            <person name="Wing R."/>
        </authorList>
    </citation>
    <scope>NUCLEOTIDE SEQUENCE</scope>
</reference>
<dbReference type="Pfam" id="PF25512">
    <property type="entry name" value="zf-CCCH_AtC3H23"/>
    <property type="match status" value="1"/>
</dbReference>
<evidence type="ECO:0000256" key="1">
    <source>
        <dbReference type="ARBA" id="ARBA00022723"/>
    </source>
</evidence>